<dbReference type="AlphaFoldDB" id="A0A9P6PUH5"/>
<feature type="compositionally biased region" description="Polar residues" evidence="1">
    <location>
        <begin position="1"/>
        <end position="14"/>
    </location>
</feature>
<keyword evidence="3" id="KW-1185">Reference proteome</keyword>
<name>A0A9P6PUH5_9FUNG</name>
<gene>
    <name evidence="2" type="ORF">BG011_006729</name>
</gene>
<evidence type="ECO:0000313" key="2">
    <source>
        <dbReference type="EMBL" id="KAG0252815.1"/>
    </source>
</evidence>
<feature type="compositionally biased region" description="Basic and acidic residues" evidence="1">
    <location>
        <begin position="15"/>
        <end position="26"/>
    </location>
</feature>
<feature type="compositionally biased region" description="Acidic residues" evidence="1">
    <location>
        <begin position="347"/>
        <end position="365"/>
    </location>
</feature>
<proteinExistence type="predicted"/>
<evidence type="ECO:0000313" key="3">
    <source>
        <dbReference type="Proteomes" id="UP000726737"/>
    </source>
</evidence>
<feature type="compositionally biased region" description="Acidic residues" evidence="1">
    <location>
        <begin position="53"/>
        <end position="64"/>
    </location>
</feature>
<feature type="region of interest" description="Disordered" evidence="1">
    <location>
        <begin position="156"/>
        <end position="202"/>
    </location>
</feature>
<evidence type="ECO:0000256" key="1">
    <source>
        <dbReference type="SAM" id="MobiDB-lite"/>
    </source>
</evidence>
<sequence>MHASGTTAMSNTQDRSGDIDTPDDHQVPPFPTECTPQKKRPANQHQLGKNDSQSEDLSESEDEAPVNLKRQPRPQKSTAPQTASNPSSADFPRSPRTLAPHQDRQYQQTIGYVRQSRQFATPLSTAYPALPWSTATATDAIPAASILTDGATTAASSTSVAPNSSQNSPALSRASVKSTHKRNQPDSDAAEPPRAKSRANLKSPERAAKFIYTVEHDAFLANKLSDHRINGILQGTGDRNQLAPPKSKIHQQIAADFNDKFGTVLCRFQIKNKVANMLKLWKETHMSILATGNGDLDKEVLKDRVLRRCSFFYIIEPTWAASWSPAPRTILESPVDLTDENIGGAGADEDDEDETDESRDEEEDSVVATGTESISAAGGGRGTISRKLIKALSQLDELVAGLQDTKTVAELSIKEQEATKRHIADLKHSTEIEEQTTKREIERMRLAKEKEKEIEVEKTKQLAIQLQIEQTKLECLRMEYGLRIG</sequence>
<organism evidence="2 3">
    <name type="scientific">Mortierella polycephala</name>
    <dbReference type="NCBI Taxonomy" id="41804"/>
    <lineage>
        <taxon>Eukaryota</taxon>
        <taxon>Fungi</taxon>
        <taxon>Fungi incertae sedis</taxon>
        <taxon>Mucoromycota</taxon>
        <taxon>Mortierellomycotina</taxon>
        <taxon>Mortierellomycetes</taxon>
        <taxon>Mortierellales</taxon>
        <taxon>Mortierellaceae</taxon>
        <taxon>Mortierella</taxon>
    </lineage>
</organism>
<dbReference type="OrthoDB" id="2425368at2759"/>
<dbReference type="Proteomes" id="UP000726737">
    <property type="component" value="Unassembled WGS sequence"/>
</dbReference>
<dbReference type="EMBL" id="JAAAJA010000496">
    <property type="protein sequence ID" value="KAG0252815.1"/>
    <property type="molecule type" value="Genomic_DNA"/>
</dbReference>
<feature type="region of interest" description="Disordered" evidence="1">
    <location>
        <begin position="338"/>
        <end position="376"/>
    </location>
</feature>
<accession>A0A9P6PUH5</accession>
<comment type="caution">
    <text evidence="2">The sequence shown here is derived from an EMBL/GenBank/DDBJ whole genome shotgun (WGS) entry which is preliminary data.</text>
</comment>
<feature type="compositionally biased region" description="Polar residues" evidence="1">
    <location>
        <begin position="160"/>
        <end position="170"/>
    </location>
</feature>
<protein>
    <submittedName>
        <fullName evidence="2">Uncharacterized protein</fullName>
    </submittedName>
</protein>
<feature type="compositionally biased region" description="Polar residues" evidence="1">
    <location>
        <begin position="74"/>
        <end position="88"/>
    </location>
</feature>
<reference evidence="2" key="1">
    <citation type="journal article" date="2020" name="Fungal Divers.">
        <title>Resolving the Mortierellaceae phylogeny through synthesis of multi-gene phylogenetics and phylogenomics.</title>
        <authorList>
            <person name="Vandepol N."/>
            <person name="Liber J."/>
            <person name="Desiro A."/>
            <person name="Na H."/>
            <person name="Kennedy M."/>
            <person name="Barry K."/>
            <person name="Grigoriev I.V."/>
            <person name="Miller A.N."/>
            <person name="O'Donnell K."/>
            <person name="Stajich J.E."/>
            <person name="Bonito G."/>
        </authorList>
    </citation>
    <scope>NUCLEOTIDE SEQUENCE</scope>
    <source>
        <strain evidence="2">KOD948</strain>
    </source>
</reference>
<feature type="region of interest" description="Disordered" evidence="1">
    <location>
        <begin position="1"/>
        <end position="108"/>
    </location>
</feature>